<evidence type="ECO:0000256" key="3">
    <source>
        <dbReference type="ARBA" id="ARBA00022692"/>
    </source>
</evidence>
<sequence>MNRATANLLLLVTGAIWGGGFVAQSTAMDAIGPVLFTGVRFLAAAAAVLPFAVIEARMSGMRVLPTMHQWSRFALLGTLLFASLTAQQIGLLTTTVTNSGFLTGIYIVLTPVIGIVLWRVWPHPVVWPSGLMALTGIFFLSGGRLGGMQPGDWWTLLCAVLWALHVQVLGRIVAGARPLQLAFSQFLVCGLLGLAIAPLVEPVAWQMIAAARTEILFAGVISGGVAFTLQAVAQRHTTAPQAAIFMSSEALFAAMFGAIFLGERIGMAGLLGCALIFCAILAVELLPALRIRPARRG</sequence>
<feature type="transmembrane region" description="Helical" evidence="6">
    <location>
        <begin position="215"/>
        <end position="233"/>
    </location>
</feature>
<feature type="transmembrane region" description="Helical" evidence="6">
    <location>
        <begin position="267"/>
        <end position="289"/>
    </location>
</feature>
<protein>
    <submittedName>
        <fullName evidence="8">DMT family transporter</fullName>
    </submittedName>
</protein>
<dbReference type="SUPFAM" id="SSF103481">
    <property type="entry name" value="Multidrug resistance efflux transporter EmrE"/>
    <property type="match status" value="2"/>
</dbReference>
<dbReference type="PANTHER" id="PTHR42920">
    <property type="entry name" value="OS03G0707200 PROTEIN-RELATED"/>
    <property type="match status" value="1"/>
</dbReference>
<dbReference type="PANTHER" id="PTHR42920:SF5">
    <property type="entry name" value="EAMA DOMAIN-CONTAINING PROTEIN"/>
    <property type="match status" value="1"/>
</dbReference>
<evidence type="ECO:0000256" key="1">
    <source>
        <dbReference type="ARBA" id="ARBA00004651"/>
    </source>
</evidence>
<keyword evidence="4 6" id="KW-1133">Transmembrane helix</keyword>
<evidence type="ECO:0000259" key="7">
    <source>
        <dbReference type="Pfam" id="PF00892"/>
    </source>
</evidence>
<proteinExistence type="predicted"/>
<evidence type="ECO:0000256" key="2">
    <source>
        <dbReference type="ARBA" id="ARBA00022475"/>
    </source>
</evidence>
<feature type="transmembrane region" description="Helical" evidence="6">
    <location>
        <begin position="73"/>
        <end position="93"/>
    </location>
</feature>
<dbReference type="InterPro" id="IPR000620">
    <property type="entry name" value="EamA_dom"/>
</dbReference>
<keyword evidence="5 6" id="KW-0472">Membrane</keyword>
<dbReference type="Proteomes" id="UP000509367">
    <property type="component" value="Chromosome"/>
</dbReference>
<dbReference type="RefSeq" id="WP_175275052.1">
    <property type="nucleotide sequence ID" value="NZ_CP054836.1"/>
</dbReference>
<dbReference type="EMBL" id="CP054836">
    <property type="protein sequence ID" value="QKV17156.1"/>
    <property type="molecule type" value="Genomic_DNA"/>
</dbReference>
<evidence type="ECO:0000313" key="9">
    <source>
        <dbReference type="Proteomes" id="UP000509367"/>
    </source>
</evidence>
<feature type="transmembrane region" description="Helical" evidence="6">
    <location>
        <begin position="186"/>
        <end position="209"/>
    </location>
</feature>
<dbReference type="KEGG" id="orm:HTY61_01080"/>
<feature type="transmembrane region" description="Helical" evidence="6">
    <location>
        <begin position="153"/>
        <end position="174"/>
    </location>
</feature>
<feature type="transmembrane region" description="Helical" evidence="6">
    <location>
        <begin position="99"/>
        <end position="118"/>
    </location>
</feature>
<feature type="transmembrane region" description="Helical" evidence="6">
    <location>
        <begin position="125"/>
        <end position="147"/>
    </location>
</feature>
<dbReference type="GO" id="GO:0005886">
    <property type="term" value="C:plasma membrane"/>
    <property type="evidence" value="ECO:0007669"/>
    <property type="project" value="UniProtKB-SubCell"/>
</dbReference>
<comment type="subcellular location">
    <subcellularLocation>
        <location evidence="1">Cell membrane</location>
        <topology evidence="1">Multi-pass membrane protein</topology>
    </subcellularLocation>
</comment>
<keyword evidence="2" id="KW-1003">Cell membrane</keyword>
<evidence type="ECO:0000256" key="5">
    <source>
        <dbReference type="ARBA" id="ARBA00023136"/>
    </source>
</evidence>
<keyword evidence="9" id="KW-1185">Reference proteome</keyword>
<dbReference type="InterPro" id="IPR051258">
    <property type="entry name" value="Diverse_Substrate_Transporter"/>
</dbReference>
<dbReference type="AlphaFoldDB" id="A0A6N1V871"/>
<organism evidence="8 9">
    <name type="scientific">Oricola thermophila</name>
    <dbReference type="NCBI Taxonomy" id="2742145"/>
    <lineage>
        <taxon>Bacteria</taxon>
        <taxon>Pseudomonadati</taxon>
        <taxon>Pseudomonadota</taxon>
        <taxon>Alphaproteobacteria</taxon>
        <taxon>Hyphomicrobiales</taxon>
        <taxon>Ahrensiaceae</taxon>
        <taxon>Oricola</taxon>
    </lineage>
</organism>
<name>A0A6N1V871_9HYPH</name>
<feature type="domain" description="EamA" evidence="7">
    <location>
        <begin position="6"/>
        <end position="141"/>
    </location>
</feature>
<feature type="transmembrane region" description="Helical" evidence="6">
    <location>
        <begin position="33"/>
        <end position="53"/>
    </location>
</feature>
<evidence type="ECO:0000313" key="8">
    <source>
        <dbReference type="EMBL" id="QKV17156.1"/>
    </source>
</evidence>
<evidence type="ECO:0000256" key="6">
    <source>
        <dbReference type="SAM" id="Phobius"/>
    </source>
</evidence>
<feature type="domain" description="EamA" evidence="7">
    <location>
        <begin position="150"/>
        <end position="283"/>
    </location>
</feature>
<accession>A0A6N1V871</accession>
<keyword evidence="3 6" id="KW-0812">Transmembrane</keyword>
<dbReference type="InterPro" id="IPR037185">
    <property type="entry name" value="EmrE-like"/>
</dbReference>
<reference evidence="8 9" key="1">
    <citation type="submission" date="2020-06" db="EMBL/GenBank/DDBJ databases">
        <title>Oricola thermophila sp. nov. isolated from a tidal sediments.</title>
        <authorList>
            <person name="Kwon K.K."/>
            <person name="Yang S.-H."/>
            <person name="Park M.-J."/>
        </authorList>
    </citation>
    <scope>NUCLEOTIDE SEQUENCE [LARGE SCALE GENOMIC DNA]</scope>
    <source>
        <strain evidence="8 9">MEBiC13590</strain>
    </source>
</reference>
<evidence type="ECO:0000256" key="4">
    <source>
        <dbReference type="ARBA" id="ARBA00022989"/>
    </source>
</evidence>
<dbReference type="Pfam" id="PF00892">
    <property type="entry name" value="EamA"/>
    <property type="match status" value="2"/>
</dbReference>
<gene>
    <name evidence="8" type="ORF">HTY61_01080</name>
</gene>
<feature type="transmembrane region" description="Helical" evidence="6">
    <location>
        <begin position="242"/>
        <end position="261"/>
    </location>
</feature>